<organism evidence="2 3">
    <name type="scientific">Mycolicibacterium poriferae</name>
    <dbReference type="NCBI Taxonomy" id="39694"/>
    <lineage>
        <taxon>Bacteria</taxon>
        <taxon>Bacillati</taxon>
        <taxon>Actinomycetota</taxon>
        <taxon>Actinomycetes</taxon>
        <taxon>Mycobacteriales</taxon>
        <taxon>Mycobacteriaceae</taxon>
        <taxon>Mycolicibacterium</taxon>
    </lineage>
</organism>
<dbReference type="PANTHER" id="PTHR39339">
    <property type="entry name" value="SLR1444 PROTEIN"/>
    <property type="match status" value="1"/>
</dbReference>
<dbReference type="Pfam" id="PF05235">
    <property type="entry name" value="CHAD"/>
    <property type="match status" value="1"/>
</dbReference>
<dbReference type="Proteomes" id="UP000466785">
    <property type="component" value="Chromosome"/>
</dbReference>
<dbReference type="InterPro" id="IPR007899">
    <property type="entry name" value="CHAD_dom"/>
</dbReference>
<feature type="domain" description="CHAD" evidence="1">
    <location>
        <begin position="182"/>
        <end position="466"/>
    </location>
</feature>
<keyword evidence="3" id="KW-1185">Reference proteome</keyword>
<dbReference type="Gene3D" id="1.40.20.10">
    <property type="entry name" value="CHAD domain"/>
    <property type="match status" value="1"/>
</dbReference>
<dbReference type="InterPro" id="IPR033469">
    <property type="entry name" value="CYTH-like_dom_sf"/>
</dbReference>
<dbReference type="SUPFAM" id="SSF55154">
    <property type="entry name" value="CYTH-like phosphatases"/>
    <property type="match status" value="1"/>
</dbReference>
<reference evidence="2 3" key="1">
    <citation type="journal article" date="2019" name="Emerg. Microbes Infect.">
        <title>Comprehensive subspecies identification of 175 nontuberculous mycobacteria species based on 7547 genomic profiles.</title>
        <authorList>
            <person name="Matsumoto Y."/>
            <person name="Kinjo T."/>
            <person name="Motooka D."/>
            <person name="Nabeya D."/>
            <person name="Jung N."/>
            <person name="Uechi K."/>
            <person name="Horii T."/>
            <person name="Iida T."/>
            <person name="Fujita J."/>
            <person name="Nakamura S."/>
        </authorList>
    </citation>
    <scope>NUCLEOTIDE SEQUENCE [LARGE SCALE GENOMIC DNA]</scope>
    <source>
        <strain evidence="2 3">JCM 12603</strain>
    </source>
</reference>
<dbReference type="PANTHER" id="PTHR39339:SF1">
    <property type="entry name" value="CHAD DOMAIN-CONTAINING PROTEIN"/>
    <property type="match status" value="1"/>
</dbReference>
<evidence type="ECO:0000313" key="3">
    <source>
        <dbReference type="Proteomes" id="UP000466785"/>
    </source>
</evidence>
<protein>
    <submittedName>
        <fullName evidence="2">CHAD domain-containing protein</fullName>
    </submittedName>
</protein>
<dbReference type="RefSeq" id="WP_163676885.1">
    <property type="nucleotide sequence ID" value="NZ_AP022570.1"/>
</dbReference>
<name>A0A6N4VB98_9MYCO</name>
<dbReference type="KEGG" id="mpof:MPOR_40380"/>
<accession>A0A6N4VB98</accession>
<dbReference type="SMART" id="SM00880">
    <property type="entry name" value="CHAD"/>
    <property type="match status" value="1"/>
</dbReference>
<proteinExistence type="predicted"/>
<gene>
    <name evidence="2" type="ORF">MPOR_40380</name>
</gene>
<dbReference type="EMBL" id="AP022570">
    <property type="protein sequence ID" value="BBX53012.1"/>
    <property type="molecule type" value="Genomic_DNA"/>
</dbReference>
<sequence length="466" mass="52175">MADTLDQRDHWEVDREFTLPHFGDLVTDGRVEHDTDAVETAYFDTAERDLHAFGMTVTRRVGDDADWVLTMPGSSATLRFAGSMSVPEELATITHGVTGGRDLGHIATIRTLRDRYLVSDAEGGSRLEIDDDNLRASLGDRLLAWREVHAAPAPARLRERLSEAGARRATEPPRLNRLLAGDAERDTVAVAAGAQALDRYVAAQVDEIVRGDIELRRGHDPIHDTRVAIRRLRSTIRVFDELVDVFAEDDVADVEADLKWFAGVLGDVRDCQVQQDRLGVALDELPEELILGPVRARLHNDLKAVELPAREAVDEAMGSPRYAKMLSHLQVWRRRAPFHHWIEAAAVRRLAKKAQRKARRRLATALEADDAELLHRARKAAKRARYAAELMEPIDPKAAKRERKHFKHIQSVLGDHQDTVVAMAWLRRIGVAAGTTDGENGFTFGLLYGREQALGAEYRRAVQKLE</sequence>
<evidence type="ECO:0000313" key="2">
    <source>
        <dbReference type="EMBL" id="BBX53012.1"/>
    </source>
</evidence>
<evidence type="ECO:0000259" key="1">
    <source>
        <dbReference type="PROSITE" id="PS51708"/>
    </source>
</evidence>
<dbReference type="PROSITE" id="PS51708">
    <property type="entry name" value="CHAD"/>
    <property type="match status" value="1"/>
</dbReference>
<dbReference type="InterPro" id="IPR038186">
    <property type="entry name" value="CHAD_dom_sf"/>
</dbReference>
<dbReference type="AlphaFoldDB" id="A0A6N4VB98"/>